<proteinExistence type="predicted"/>
<name>A0ACB7XPZ3_9ERIC</name>
<organism evidence="1 2">
    <name type="scientific">Vaccinium darrowii</name>
    <dbReference type="NCBI Taxonomy" id="229202"/>
    <lineage>
        <taxon>Eukaryota</taxon>
        <taxon>Viridiplantae</taxon>
        <taxon>Streptophyta</taxon>
        <taxon>Embryophyta</taxon>
        <taxon>Tracheophyta</taxon>
        <taxon>Spermatophyta</taxon>
        <taxon>Magnoliopsida</taxon>
        <taxon>eudicotyledons</taxon>
        <taxon>Gunneridae</taxon>
        <taxon>Pentapetalae</taxon>
        <taxon>asterids</taxon>
        <taxon>Ericales</taxon>
        <taxon>Ericaceae</taxon>
        <taxon>Vaccinioideae</taxon>
        <taxon>Vaccinieae</taxon>
        <taxon>Vaccinium</taxon>
    </lineage>
</organism>
<dbReference type="EMBL" id="CM037151">
    <property type="protein sequence ID" value="KAH7843017.1"/>
    <property type="molecule type" value="Genomic_DNA"/>
</dbReference>
<accession>A0ACB7XPZ3</accession>
<evidence type="ECO:0000313" key="2">
    <source>
        <dbReference type="Proteomes" id="UP000828048"/>
    </source>
</evidence>
<reference evidence="1 2" key="1">
    <citation type="journal article" date="2021" name="Hortic Res">
        <title>High-quality reference genome and annotation aids understanding of berry development for evergreen blueberry (Vaccinium darrowii).</title>
        <authorList>
            <person name="Yu J."/>
            <person name="Hulse-Kemp A.M."/>
            <person name="Babiker E."/>
            <person name="Staton M."/>
        </authorList>
    </citation>
    <scope>NUCLEOTIDE SEQUENCE [LARGE SCALE GENOMIC DNA]</scope>
    <source>
        <strain evidence="2">cv. NJ 8807/NJ 8810</strain>
        <tissue evidence="1">Young leaf</tissue>
    </source>
</reference>
<dbReference type="Proteomes" id="UP000828048">
    <property type="component" value="Chromosome 1"/>
</dbReference>
<gene>
    <name evidence="1" type="ORF">Vadar_011816</name>
</gene>
<comment type="caution">
    <text evidence="1">The sequence shown here is derived from an EMBL/GenBank/DDBJ whole genome shotgun (WGS) entry which is preliminary data.</text>
</comment>
<sequence length="449" mass="49878">MEPRQRQAPPPPSTSTTTANKIILGKYQQGRLLGKGSFAKVYHAQSVTTTTTANKTSTTSFAIKVIEKPKSPELSAAMEPRILHEISAMHRLKPHPNILQIHEVMATKSRIYLVMDLAVNGDLSTRISQRGRFTEPTARRYFHQLISALHFCHRNGVAHRDIKPQNLLLDHNGTLKISDFGLSALPDLHRTSGDLLLHTACGTPAYAAPEVFRRGGEGYDGAKADAWSCGVILFLFLAGYLPFDDSNLAAMYKKICRREYHFPNWVSGRAKLIISQLLDPNPNTRMSIEALVGHVWFRKSQSLPAHFVIGPIVECNKFAKSTTGMNAFDIISMSSGLDLSGLFEKTSGGDRERRFTAKGSVEVVEERVEEVGGRLGYRVERELMKGGRGLGLLLKGRVVLVFEIMMVATELVMVVVKVVDGVEFDHGVHWEELRVGFEDLALSWDNDGQ</sequence>
<evidence type="ECO:0000313" key="1">
    <source>
        <dbReference type="EMBL" id="KAH7843017.1"/>
    </source>
</evidence>
<keyword evidence="2" id="KW-1185">Reference proteome</keyword>
<protein>
    <submittedName>
        <fullName evidence="1">Uncharacterized protein</fullName>
    </submittedName>
</protein>